<evidence type="ECO:0000313" key="2">
    <source>
        <dbReference type="Proteomes" id="UP000031397"/>
    </source>
</evidence>
<dbReference type="EMBL" id="JOJZ01000009">
    <property type="protein sequence ID" value="KID42471.1"/>
    <property type="molecule type" value="Genomic_DNA"/>
</dbReference>
<evidence type="ECO:0000313" key="1">
    <source>
        <dbReference type="EMBL" id="KID42471.1"/>
    </source>
</evidence>
<proteinExistence type="predicted"/>
<organism evidence="1 2">
    <name type="scientific">Fructilactobacillus fructivorans</name>
    <dbReference type="NCBI Taxonomy" id="1614"/>
    <lineage>
        <taxon>Bacteria</taxon>
        <taxon>Bacillati</taxon>
        <taxon>Bacillota</taxon>
        <taxon>Bacilli</taxon>
        <taxon>Lactobacillales</taxon>
        <taxon>Lactobacillaceae</taxon>
        <taxon>Fructilactobacillus</taxon>
    </lineage>
</organism>
<reference evidence="1 2" key="1">
    <citation type="submission" date="2014-06" db="EMBL/GenBank/DDBJ databases">
        <title>Functional and comparative genomic analyses of the Drosophila gut microbiota identify candidate symbiosis factors.</title>
        <authorList>
            <person name="Newell P.D."/>
            <person name="Chaston J.M."/>
            <person name="Douglas A.E."/>
        </authorList>
    </citation>
    <scope>NUCLEOTIDE SEQUENCE [LARGE SCALE GENOMIC DNA]</scope>
    <source>
        <strain evidence="1 2">DmCS_002</strain>
    </source>
</reference>
<sequence length="245" mass="28122">MEAMTVLTWGRYLKPMERYGAQVTYSPTAVTYSSPLLSPGTSVYTWHSRLNFQNARMQGELPILLGKHRYHLASDFTDEPADSVYFKVTIYDQYHDFMKDIIINGHDGDFEYPEHASEYEISLVVKSNQSITFRYLILGEADNFKNLSFKVSPDLKLTEFSYPKANGLDVYIGRRDSGSWTVPVQSDHVQIFYRLSNSEINDPVKVDAVIDKLLKAIKQDKQLGKLPIRVRSYGYPLSKINKAKE</sequence>
<dbReference type="NCBIfam" id="TIGR03711">
    <property type="entry name" value="acc_sec_asp3"/>
    <property type="match status" value="1"/>
</dbReference>
<gene>
    <name evidence="1" type="ORF">LfDm3_0400</name>
</gene>
<dbReference type="Pfam" id="PF15432">
    <property type="entry name" value="Sec-ASP3"/>
    <property type="match status" value="1"/>
</dbReference>
<dbReference type="PATRIC" id="fig|1614.7.peg.390"/>
<keyword evidence="2" id="KW-1185">Reference proteome</keyword>
<name>A0A0C1PRG5_9LACO</name>
<comment type="caution">
    <text evidence="1">The sequence shown here is derived from an EMBL/GenBank/DDBJ whole genome shotgun (WGS) entry which is preliminary data.</text>
</comment>
<dbReference type="GO" id="GO:0015031">
    <property type="term" value="P:protein transport"/>
    <property type="evidence" value="ECO:0007669"/>
    <property type="project" value="InterPro"/>
</dbReference>
<dbReference type="OrthoDB" id="2042927at2"/>
<accession>A0A0C1PRG5</accession>
<dbReference type="InterPro" id="IPR022259">
    <property type="entry name" value="Acessory_Sec_prot_Asp3"/>
</dbReference>
<dbReference type="AlphaFoldDB" id="A0A0C1PRG5"/>
<protein>
    <submittedName>
        <fullName evidence="1">Accessory secretory protein Asp3</fullName>
    </submittedName>
</protein>
<dbReference type="Proteomes" id="UP000031397">
    <property type="component" value="Unassembled WGS sequence"/>
</dbReference>